<keyword evidence="10 13" id="KW-0472">Membrane</keyword>
<organism evidence="14 15">
    <name type="scientific">Waterburya agarophytonicola KI4</name>
    <dbReference type="NCBI Taxonomy" id="2874699"/>
    <lineage>
        <taxon>Bacteria</taxon>
        <taxon>Bacillati</taxon>
        <taxon>Cyanobacteriota</taxon>
        <taxon>Cyanophyceae</taxon>
        <taxon>Pleurocapsales</taxon>
        <taxon>Hyellaceae</taxon>
        <taxon>Waterburya</taxon>
        <taxon>Waterburya agarophytonicola</taxon>
    </lineage>
</organism>
<dbReference type="CDD" id="cd12130">
    <property type="entry name" value="Apl"/>
    <property type="match status" value="1"/>
</dbReference>
<evidence type="ECO:0000256" key="6">
    <source>
        <dbReference type="ARBA" id="ARBA00022738"/>
    </source>
</evidence>
<keyword evidence="6 13" id="KW-0605">Phycobilisome</keyword>
<dbReference type="Pfam" id="PF00502">
    <property type="entry name" value="Phycobilisome"/>
    <property type="match status" value="1"/>
</dbReference>
<sequence length="191" mass="21710">MLSDKVKELIKKSRIVSFESWQNYPPEVIAIFQQADDAGKYLTDEEIAKIKTLVPSLSGGLSQGKVLRDNVNEIVFQARAVVLDANPNILEPGGGLYPPPRAEACWRDFWHFLRCISYGVGGQSINYTSDRGLGYMEQLYRELQVPLDAMVLGLEQLKVFSLREFASDRQEDLKPYFDRLIESMRNFSPVS</sequence>
<comment type="subcellular location">
    <subcellularLocation>
        <location evidence="13">Cellular thylakoid membrane</location>
        <topology evidence="13">Peripheral membrane protein</topology>
        <orientation evidence="13">Cytoplasmic side</orientation>
    </subcellularLocation>
    <subcellularLocation>
        <location evidence="1">Membrane</location>
        <topology evidence="1">Peripheral membrane protein</topology>
    </subcellularLocation>
</comment>
<evidence type="ECO:0000256" key="7">
    <source>
        <dbReference type="ARBA" id="ARBA00022982"/>
    </source>
</evidence>
<dbReference type="PIRSF" id="PIRSF000081">
    <property type="entry name" value="Phycocyanin"/>
    <property type="match status" value="1"/>
</dbReference>
<evidence type="ECO:0000313" key="15">
    <source>
        <dbReference type="Proteomes" id="UP000729733"/>
    </source>
</evidence>
<keyword evidence="8 13" id="KW-0157">Chromophore</keyword>
<keyword evidence="4 13" id="KW-0602">Photosynthesis</keyword>
<keyword evidence="11 13" id="KW-0089">Bile pigment</keyword>
<evidence type="ECO:0000256" key="10">
    <source>
        <dbReference type="ARBA" id="ARBA00023136"/>
    </source>
</evidence>
<keyword evidence="9 13" id="KW-0793">Thylakoid</keyword>
<comment type="caution">
    <text evidence="14">The sequence shown here is derived from an EMBL/GenBank/DDBJ whole genome shotgun (WGS) entry which is preliminary data.</text>
</comment>
<dbReference type="RefSeq" id="WP_229642445.1">
    <property type="nucleotide sequence ID" value="NZ_JADWDC010000078.1"/>
</dbReference>
<comment type="similarity">
    <text evidence="2 13">Belongs to the phycobiliprotein family.</text>
</comment>
<name>A0A964BV70_9CYAN</name>
<evidence type="ECO:0000256" key="11">
    <source>
        <dbReference type="ARBA" id="ARBA00023307"/>
    </source>
</evidence>
<evidence type="ECO:0000256" key="13">
    <source>
        <dbReference type="RuleBase" id="RU004438"/>
    </source>
</evidence>
<dbReference type="Proteomes" id="UP000729733">
    <property type="component" value="Unassembled WGS sequence"/>
</dbReference>
<dbReference type="InterPro" id="IPR038719">
    <property type="entry name" value="Phycobilisome_asu/bsu_sf"/>
</dbReference>
<keyword evidence="3 13" id="KW-0813">Transport</keyword>
<gene>
    <name evidence="14" type="ORF">I4641_20505</name>
</gene>
<dbReference type="PANTHER" id="PTHR34011:SF2">
    <property type="entry name" value="ALLOPHYCOCYANIN ALPHA CHAIN"/>
    <property type="match status" value="1"/>
</dbReference>
<keyword evidence="7 13" id="KW-0249">Electron transport</keyword>
<evidence type="ECO:0000256" key="2">
    <source>
        <dbReference type="ARBA" id="ARBA00008182"/>
    </source>
</evidence>
<proteinExistence type="inferred from homology"/>
<evidence type="ECO:0000256" key="3">
    <source>
        <dbReference type="ARBA" id="ARBA00022448"/>
    </source>
</evidence>
<evidence type="ECO:0000256" key="9">
    <source>
        <dbReference type="ARBA" id="ARBA00023078"/>
    </source>
</evidence>
<dbReference type="SUPFAM" id="SSF46458">
    <property type="entry name" value="Globin-like"/>
    <property type="match status" value="1"/>
</dbReference>
<dbReference type="GO" id="GO:0030089">
    <property type="term" value="C:phycobilisome"/>
    <property type="evidence" value="ECO:0007669"/>
    <property type="project" value="UniProtKB-KW"/>
</dbReference>
<evidence type="ECO:0000256" key="8">
    <source>
        <dbReference type="ARBA" id="ARBA00022991"/>
    </source>
</evidence>
<evidence type="ECO:0000256" key="4">
    <source>
        <dbReference type="ARBA" id="ARBA00022531"/>
    </source>
</evidence>
<dbReference type="GO" id="GO:0015979">
    <property type="term" value="P:photosynthesis"/>
    <property type="evidence" value="ECO:0007669"/>
    <property type="project" value="UniProtKB-KW"/>
</dbReference>
<feature type="binding site" evidence="12">
    <location>
        <position position="105"/>
    </location>
    <ligand>
        <name>(2R,3E)-phycocyanobilin</name>
        <dbReference type="ChEBI" id="CHEBI:85275"/>
        <label>1</label>
    </ligand>
</feature>
<dbReference type="PANTHER" id="PTHR34011">
    <property type="entry name" value="PHYCOBILISOME 32.1 KDA LINKER POLYPEPTIDE, PHYCOCYANIN-ASSOCIATED, ROD 2-RELATED"/>
    <property type="match status" value="1"/>
</dbReference>
<keyword evidence="5" id="KW-0042">Antenna complex</keyword>
<accession>A0A964BV70</accession>
<evidence type="ECO:0000256" key="1">
    <source>
        <dbReference type="ARBA" id="ARBA00004170"/>
    </source>
</evidence>
<dbReference type="InterPro" id="IPR009050">
    <property type="entry name" value="Globin-like_sf"/>
</dbReference>
<dbReference type="GO" id="GO:0031676">
    <property type="term" value="C:plasma membrane-derived thylakoid membrane"/>
    <property type="evidence" value="ECO:0007669"/>
    <property type="project" value="UniProtKB-SubCell"/>
</dbReference>
<reference evidence="14" key="1">
    <citation type="journal article" date="2021" name="Antonie Van Leeuwenhoek">
        <title>Draft genome and description of Waterburya agarophytonicola gen. nov. sp. nov. (Pleurocapsales, Cyanobacteria): a seaweed symbiont.</title>
        <authorList>
            <person name="Bonthond G."/>
            <person name="Shalygin S."/>
            <person name="Bayer T."/>
            <person name="Weinberger F."/>
        </authorList>
    </citation>
    <scope>NUCLEOTIDE SEQUENCE</scope>
    <source>
        <strain evidence="14">KI4</strain>
    </source>
</reference>
<evidence type="ECO:0000256" key="5">
    <source>
        <dbReference type="ARBA" id="ARBA00022549"/>
    </source>
</evidence>
<evidence type="ECO:0000256" key="12">
    <source>
        <dbReference type="PIRSR" id="PIRSR000081-1"/>
    </source>
</evidence>
<dbReference type="EMBL" id="JADWDC010000078">
    <property type="protein sequence ID" value="MCC0179346.1"/>
    <property type="molecule type" value="Genomic_DNA"/>
</dbReference>
<dbReference type="InterPro" id="IPR012128">
    <property type="entry name" value="Phycobilisome_asu/bsu"/>
</dbReference>
<protein>
    <submittedName>
        <fullName evidence="14">Phycobilisome protein</fullName>
    </submittedName>
</protein>
<dbReference type="Gene3D" id="1.10.490.20">
    <property type="entry name" value="Phycocyanins"/>
    <property type="match status" value="1"/>
</dbReference>
<keyword evidence="15" id="KW-1185">Reference proteome</keyword>
<dbReference type="AlphaFoldDB" id="A0A964BV70"/>
<evidence type="ECO:0000313" key="14">
    <source>
        <dbReference type="EMBL" id="MCC0179346.1"/>
    </source>
</evidence>